<evidence type="ECO:0000313" key="3">
    <source>
        <dbReference type="Proteomes" id="UP001597601"/>
    </source>
</evidence>
<dbReference type="InterPro" id="IPR036390">
    <property type="entry name" value="WH_DNA-bd_sf"/>
</dbReference>
<sequence>MPKYYFDRLDFLHSLIKKRATGAPEQLAKKLNVSERTTFEYIEILRSLGADVKYSRERQSYFYTMDGTFDFHFKQSSENQR</sequence>
<dbReference type="Pfam" id="PF08279">
    <property type="entry name" value="HTH_11"/>
    <property type="match status" value="1"/>
</dbReference>
<dbReference type="InterPro" id="IPR036388">
    <property type="entry name" value="WH-like_DNA-bd_sf"/>
</dbReference>
<accession>A0ABW5XU02</accession>
<comment type="caution">
    <text evidence="2">The sequence shown here is derived from an EMBL/GenBank/DDBJ whole genome shotgun (WGS) entry which is preliminary data.</text>
</comment>
<dbReference type="SUPFAM" id="SSF46785">
    <property type="entry name" value="Winged helix' DNA-binding domain"/>
    <property type="match status" value="1"/>
</dbReference>
<organism evidence="2 3">
    <name type="scientific">Mucilaginibacter antarcticus</name>
    <dbReference type="NCBI Taxonomy" id="1855725"/>
    <lineage>
        <taxon>Bacteria</taxon>
        <taxon>Pseudomonadati</taxon>
        <taxon>Bacteroidota</taxon>
        <taxon>Sphingobacteriia</taxon>
        <taxon>Sphingobacteriales</taxon>
        <taxon>Sphingobacteriaceae</taxon>
        <taxon>Mucilaginibacter</taxon>
    </lineage>
</organism>
<evidence type="ECO:0000259" key="1">
    <source>
        <dbReference type="Pfam" id="PF08279"/>
    </source>
</evidence>
<dbReference type="InterPro" id="IPR013196">
    <property type="entry name" value="HTH_11"/>
</dbReference>
<reference evidence="3" key="1">
    <citation type="journal article" date="2019" name="Int. J. Syst. Evol. Microbiol.">
        <title>The Global Catalogue of Microorganisms (GCM) 10K type strain sequencing project: providing services to taxonomists for standard genome sequencing and annotation.</title>
        <authorList>
            <consortium name="The Broad Institute Genomics Platform"/>
            <consortium name="The Broad Institute Genome Sequencing Center for Infectious Disease"/>
            <person name="Wu L."/>
            <person name="Ma J."/>
        </authorList>
    </citation>
    <scope>NUCLEOTIDE SEQUENCE [LARGE SCALE GENOMIC DNA]</scope>
    <source>
        <strain evidence="3">KCTC 52232</strain>
    </source>
</reference>
<keyword evidence="3" id="KW-1185">Reference proteome</keyword>
<dbReference type="EMBL" id="JBHUON010000018">
    <property type="protein sequence ID" value="MFD2865888.1"/>
    <property type="molecule type" value="Genomic_DNA"/>
</dbReference>
<name>A0ABW5XU02_9SPHI</name>
<gene>
    <name evidence="2" type="ORF">ACFSYC_14400</name>
</gene>
<evidence type="ECO:0000313" key="2">
    <source>
        <dbReference type="EMBL" id="MFD2865888.1"/>
    </source>
</evidence>
<dbReference type="Gene3D" id="1.10.10.10">
    <property type="entry name" value="Winged helix-like DNA-binding domain superfamily/Winged helix DNA-binding domain"/>
    <property type="match status" value="1"/>
</dbReference>
<feature type="domain" description="Helix-turn-helix type 11" evidence="1">
    <location>
        <begin position="11"/>
        <end position="57"/>
    </location>
</feature>
<dbReference type="Proteomes" id="UP001597601">
    <property type="component" value="Unassembled WGS sequence"/>
</dbReference>
<dbReference type="RefSeq" id="WP_377129040.1">
    <property type="nucleotide sequence ID" value="NZ_JBHUON010000018.1"/>
</dbReference>
<protein>
    <submittedName>
        <fullName evidence="2">HTH domain-containing protein</fullName>
    </submittedName>
</protein>
<proteinExistence type="predicted"/>